<evidence type="ECO:0000313" key="3">
    <source>
        <dbReference type="WBParaSite" id="ACAC_0000465001-mRNA-1"/>
    </source>
</evidence>
<keyword evidence="1" id="KW-1133">Transmembrane helix</keyword>
<proteinExistence type="predicted"/>
<keyword evidence="1" id="KW-0472">Membrane</keyword>
<accession>A0A0K0D3K5</accession>
<name>A0A0K0D3K5_ANGCA</name>
<organism evidence="2 3">
    <name type="scientific">Angiostrongylus cantonensis</name>
    <name type="common">Rat lungworm</name>
    <dbReference type="NCBI Taxonomy" id="6313"/>
    <lineage>
        <taxon>Eukaryota</taxon>
        <taxon>Metazoa</taxon>
        <taxon>Ecdysozoa</taxon>
        <taxon>Nematoda</taxon>
        <taxon>Chromadorea</taxon>
        <taxon>Rhabditida</taxon>
        <taxon>Rhabditina</taxon>
        <taxon>Rhabditomorpha</taxon>
        <taxon>Strongyloidea</taxon>
        <taxon>Metastrongylidae</taxon>
        <taxon>Angiostrongylus</taxon>
    </lineage>
</organism>
<sequence length="149" mass="17464">MSFVAHRNVTKYNQISANVNMTTIALLPINCLCIAMSVLLFRTHRRNVTLYVEIFEPIFRKYLNPQINCQTSKFQIYNWYCVVVPVIMIQAVKQLRVDRRRKIGSILRKQVVGEEGTEYYFTLLKNQWQQSHESRPGQYEATALEETAS</sequence>
<keyword evidence="2" id="KW-1185">Reference proteome</keyword>
<keyword evidence="1" id="KW-0812">Transmembrane</keyword>
<dbReference type="WBParaSite" id="ACAC_0000465001-mRNA-1">
    <property type="protein sequence ID" value="ACAC_0000465001-mRNA-1"/>
    <property type="gene ID" value="ACAC_0000465001"/>
</dbReference>
<evidence type="ECO:0000313" key="2">
    <source>
        <dbReference type="Proteomes" id="UP000035642"/>
    </source>
</evidence>
<feature type="transmembrane region" description="Helical" evidence="1">
    <location>
        <begin position="21"/>
        <end position="41"/>
    </location>
</feature>
<dbReference type="Proteomes" id="UP000035642">
    <property type="component" value="Unassembled WGS sequence"/>
</dbReference>
<reference evidence="3" key="2">
    <citation type="submission" date="2017-02" db="UniProtKB">
        <authorList>
            <consortium name="WormBaseParasite"/>
        </authorList>
    </citation>
    <scope>IDENTIFICATION</scope>
</reference>
<protein>
    <submittedName>
        <fullName evidence="3">G-protein coupled receptors family 1 profile domain-containing protein</fullName>
    </submittedName>
</protein>
<dbReference type="AlphaFoldDB" id="A0A0K0D3K5"/>
<evidence type="ECO:0000256" key="1">
    <source>
        <dbReference type="SAM" id="Phobius"/>
    </source>
</evidence>
<reference evidence="2" key="1">
    <citation type="submission" date="2012-09" db="EMBL/GenBank/DDBJ databases">
        <authorList>
            <person name="Martin A.A."/>
        </authorList>
    </citation>
    <scope>NUCLEOTIDE SEQUENCE</scope>
</reference>